<dbReference type="GO" id="GO:0070411">
    <property type="term" value="F:I-SMAD binding"/>
    <property type="evidence" value="ECO:0007669"/>
    <property type="project" value="TreeGrafter"/>
</dbReference>
<dbReference type="GO" id="GO:0000978">
    <property type="term" value="F:RNA polymerase II cis-regulatory region sequence-specific DNA binding"/>
    <property type="evidence" value="ECO:0007669"/>
    <property type="project" value="TreeGrafter"/>
</dbReference>
<dbReference type="Pfam" id="PF03166">
    <property type="entry name" value="MH2"/>
    <property type="match status" value="1"/>
</dbReference>
<dbReference type="GO" id="GO:0005737">
    <property type="term" value="C:cytoplasm"/>
    <property type="evidence" value="ECO:0007669"/>
    <property type="project" value="UniProtKB-SubCell"/>
</dbReference>
<dbReference type="CDD" id="cd10492">
    <property type="entry name" value="MH1_SMAD_4"/>
    <property type="match status" value="1"/>
</dbReference>
<evidence type="ECO:0000256" key="7">
    <source>
        <dbReference type="ARBA" id="ARBA00022990"/>
    </source>
</evidence>
<keyword evidence="10 12" id="KW-0804">Transcription</keyword>
<dbReference type="PANTHER" id="PTHR13703:SF63">
    <property type="entry name" value="MOTHERS AGAINST DECAPENTAPLEGIC HOMOLOG 4"/>
    <property type="match status" value="1"/>
</dbReference>
<comment type="similarity">
    <text evidence="1 12">Belongs to the dwarfin/SMAD family.</text>
</comment>
<dbReference type="InterPro" id="IPR013790">
    <property type="entry name" value="Dwarfin"/>
</dbReference>
<feature type="coiled-coil region" evidence="13">
    <location>
        <begin position="37"/>
        <end position="64"/>
    </location>
</feature>
<proteinExistence type="inferred from homology"/>
<keyword evidence="13" id="KW-0175">Coiled coil</keyword>
<keyword evidence="9" id="KW-0238">DNA-binding</keyword>
<evidence type="ECO:0000256" key="5">
    <source>
        <dbReference type="ARBA" id="ARBA00022833"/>
    </source>
</evidence>
<evidence type="ECO:0000313" key="17">
    <source>
        <dbReference type="Ensembl" id="ENSSSUP00005037052.1"/>
    </source>
</evidence>
<accession>A0A673VSY1</accession>
<dbReference type="FunFam" id="2.60.200.10:FF:000002">
    <property type="entry name" value="Mothers against decapentaplegic homolog"/>
    <property type="match status" value="1"/>
</dbReference>
<keyword evidence="7" id="KW-0007">Acetylation</keyword>
<keyword evidence="11 12" id="KW-0539">Nucleus</keyword>
<name>A0A673VSY1_SURSU</name>
<evidence type="ECO:0000259" key="15">
    <source>
        <dbReference type="PROSITE" id="PS51075"/>
    </source>
</evidence>
<dbReference type="InterPro" id="IPR008984">
    <property type="entry name" value="SMAD_FHA_dom_sf"/>
</dbReference>
<sequence>MDNMSITNTPTSNDACLSIVHSLMCHRQGGESETFAKRAIESLVKKLKEKKDELDSLITAITTNGAHPSKCVTIQRTLDGRLQVAGRKGFPHVIYARLWRWPDLHKNELKHVKYCQYAFDLKCDSVCVNPYHYERVVSPGIDLSGLTLQSNAPPSMLVKDEYVHDFEGQPSLSTEGHSIQTIQHPPSNRASTETYSTPALLAPSESNATSTTNFPNIPVASTSQPASILAGSHSEGLLQIASGPQPGQQQNGFTGQPATYHHRPVHNELAFQPPISNHPAPEYWCSIAYFEMDVQVGETFKVPSSCPIVTVDGYVDPSGGDRFCLGQLSNVHRTEAIERARLHIGKGVQLECKGEGDVWVRCLSDHAVFVQSYYLDREAGRAPGDAVHKIYPSAYIKVFDLRQCHRQMQQQAATAQAAAAAQAAAVAGNIPGPGSVGGIAPAISLSAAAGIGVDDLRRLCILRMSFVKGWGPDYPRQSIKETPCWIEIHLHRALQLLDEVLHTMPIADPQPLD</sequence>
<dbReference type="CDD" id="cd10498">
    <property type="entry name" value="MH2_SMAD_4"/>
    <property type="match status" value="1"/>
</dbReference>
<reference evidence="17 18" key="1">
    <citation type="submission" date="2019-05" db="EMBL/GenBank/DDBJ databases">
        <title>A Chromosome-scale Meerkat (S. suricatta) Genome Assembly.</title>
        <authorList>
            <person name="Dudchenko O."/>
            <person name="Lieberman Aiden E."/>
            <person name="Tung J."/>
            <person name="Barreiro L.B."/>
            <person name="Clutton-Brock T.H."/>
        </authorList>
    </citation>
    <scope>NUCLEOTIDE SEQUENCE [LARGE SCALE GENOMIC DNA]</scope>
</reference>
<reference evidence="17" key="3">
    <citation type="submission" date="2025-09" db="UniProtKB">
        <authorList>
            <consortium name="Ensembl"/>
        </authorList>
    </citation>
    <scope>IDENTIFICATION</scope>
</reference>
<keyword evidence="18" id="KW-1185">Reference proteome</keyword>
<keyword evidence="3" id="KW-1017">Isopeptide bond</keyword>
<dbReference type="SMART" id="SM00524">
    <property type="entry name" value="DWB"/>
    <property type="match status" value="1"/>
</dbReference>
<reference evidence="17" key="2">
    <citation type="submission" date="2025-08" db="UniProtKB">
        <authorList>
            <consortium name="Ensembl"/>
        </authorList>
    </citation>
    <scope>IDENTIFICATION</scope>
</reference>
<dbReference type="GO" id="GO:0000981">
    <property type="term" value="F:DNA-binding transcription factor activity, RNA polymerase II-specific"/>
    <property type="evidence" value="ECO:0007669"/>
    <property type="project" value="TreeGrafter"/>
</dbReference>
<organism evidence="17 18">
    <name type="scientific">Suricata suricatta</name>
    <name type="common">Meerkat</name>
    <dbReference type="NCBI Taxonomy" id="37032"/>
    <lineage>
        <taxon>Eukaryota</taxon>
        <taxon>Metazoa</taxon>
        <taxon>Chordata</taxon>
        <taxon>Craniata</taxon>
        <taxon>Vertebrata</taxon>
        <taxon>Euteleostomi</taxon>
        <taxon>Mammalia</taxon>
        <taxon>Eutheria</taxon>
        <taxon>Laurasiatheria</taxon>
        <taxon>Carnivora</taxon>
        <taxon>Feliformia</taxon>
        <taxon>Herpestidae</taxon>
        <taxon>Suricata</taxon>
    </lineage>
</organism>
<comment type="subcellular location">
    <subcellularLocation>
        <location evidence="12">Cytoplasm</location>
    </subcellularLocation>
    <subcellularLocation>
        <location evidence="12">Nucleus</location>
    </subcellularLocation>
</comment>
<dbReference type="GO" id="GO:0060395">
    <property type="term" value="P:SMAD protein signal transduction"/>
    <property type="evidence" value="ECO:0007669"/>
    <property type="project" value="TreeGrafter"/>
</dbReference>
<evidence type="ECO:0000256" key="9">
    <source>
        <dbReference type="ARBA" id="ARBA00023125"/>
    </source>
</evidence>
<evidence type="ECO:0000256" key="13">
    <source>
        <dbReference type="SAM" id="Coils"/>
    </source>
</evidence>
<evidence type="ECO:0000256" key="12">
    <source>
        <dbReference type="RuleBase" id="RU361195"/>
    </source>
</evidence>
<evidence type="ECO:0000256" key="2">
    <source>
        <dbReference type="ARBA" id="ARBA00022490"/>
    </source>
</evidence>
<feature type="domain" description="MH2" evidence="16">
    <location>
        <begin position="284"/>
        <end position="513"/>
    </location>
</feature>
<evidence type="ECO:0000256" key="14">
    <source>
        <dbReference type="SAM" id="MobiDB-lite"/>
    </source>
</evidence>
<dbReference type="Gene3D" id="3.90.520.10">
    <property type="entry name" value="SMAD MH1 domain"/>
    <property type="match status" value="1"/>
</dbReference>
<keyword evidence="5" id="KW-0862">Zinc</keyword>
<dbReference type="SMART" id="SM00523">
    <property type="entry name" value="DWA"/>
    <property type="match status" value="1"/>
</dbReference>
<keyword evidence="6" id="KW-0832">Ubl conjugation</keyword>
<evidence type="ECO:0000256" key="1">
    <source>
        <dbReference type="ARBA" id="ARBA00005545"/>
    </source>
</evidence>
<gene>
    <name evidence="17" type="primary">SMAD4</name>
</gene>
<dbReference type="AlphaFoldDB" id="A0A673VSY1"/>
<evidence type="ECO:0000256" key="3">
    <source>
        <dbReference type="ARBA" id="ARBA00022499"/>
    </source>
</evidence>
<dbReference type="GO" id="GO:0071144">
    <property type="term" value="C:heteromeric SMAD protein complex"/>
    <property type="evidence" value="ECO:0007669"/>
    <property type="project" value="TreeGrafter"/>
</dbReference>
<keyword evidence="4" id="KW-0479">Metal-binding</keyword>
<dbReference type="InterPro" id="IPR001132">
    <property type="entry name" value="SMAD_dom_Dwarfin-type"/>
</dbReference>
<dbReference type="GO" id="GO:0030509">
    <property type="term" value="P:BMP signaling pathway"/>
    <property type="evidence" value="ECO:0007669"/>
    <property type="project" value="TreeGrafter"/>
</dbReference>
<evidence type="ECO:0000256" key="6">
    <source>
        <dbReference type="ARBA" id="ARBA00022843"/>
    </source>
</evidence>
<dbReference type="Proteomes" id="UP000472268">
    <property type="component" value="Chromosome 14"/>
</dbReference>
<dbReference type="PROSITE" id="PS51075">
    <property type="entry name" value="MH1"/>
    <property type="match status" value="1"/>
</dbReference>
<dbReference type="Pfam" id="PF03165">
    <property type="entry name" value="MH1"/>
    <property type="match status" value="1"/>
</dbReference>
<dbReference type="InterPro" id="IPR036578">
    <property type="entry name" value="SMAD_MH1_sf"/>
</dbReference>
<evidence type="ECO:0000256" key="4">
    <source>
        <dbReference type="ARBA" id="ARBA00022723"/>
    </source>
</evidence>
<keyword evidence="2 12" id="KW-0963">Cytoplasm</keyword>
<dbReference type="InterPro" id="IPR017855">
    <property type="entry name" value="SMAD-like_dom_sf"/>
</dbReference>
<feature type="domain" description="MH1" evidence="15">
    <location>
        <begin position="18"/>
        <end position="142"/>
    </location>
</feature>
<dbReference type="GO" id="GO:0030154">
    <property type="term" value="P:cell differentiation"/>
    <property type="evidence" value="ECO:0007669"/>
    <property type="project" value="TreeGrafter"/>
</dbReference>
<evidence type="ECO:0000259" key="16">
    <source>
        <dbReference type="PROSITE" id="PS51076"/>
    </source>
</evidence>
<feature type="compositionally biased region" description="Polar residues" evidence="14">
    <location>
        <begin position="170"/>
        <end position="194"/>
    </location>
</feature>
<dbReference type="Ensembl" id="ENSSSUT00005042178.1">
    <property type="protein sequence ID" value="ENSSSUP00005037052.1"/>
    <property type="gene ID" value="ENSSSUG00005023659.1"/>
</dbReference>
<evidence type="ECO:0000313" key="18">
    <source>
        <dbReference type="Proteomes" id="UP000472268"/>
    </source>
</evidence>
<evidence type="ECO:0000256" key="8">
    <source>
        <dbReference type="ARBA" id="ARBA00023015"/>
    </source>
</evidence>
<feature type="region of interest" description="Disordered" evidence="14">
    <location>
        <begin position="168"/>
        <end position="194"/>
    </location>
</feature>
<dbReference type="SUPFAM" id="SSF56366">
    <property type="entry name" value="SMAD MH1 domain"/>
    <property type="match status" value="1"/>
</dbReference>
<dbReference type="SUPFAM" id="SSF49879">
    <property type="entry name" value="SMAD/FHA domain"/>
    <property type="match status" value="1"/>
</dbReference>
<dbReference type="GO" id="GO:0046872">
    <property type="term" value="F:metal ion binding"/>
    <property type="evidence" value="ECO:0007669"/>
    <property type="project" value="UniProtKB-KW"/>
</dbReference>
<dbReference type="InterPro" id="IPR013019">
    <property type="entry name" value="MAD_homology_MH1"/>
</dbReference>
<dbReference type="PROSITE" id="PS51076">
    <property type="entry name" value="MH2"/>
    <property type="match status" value="1"/>
</dbReference>
<dbReference type="InterPro" id="IPR003619">
    <property type="entry name" value="MAD_homology1_Dwarfin-type"/>
</dbReference>
<dbReference type="Gene3D" id="2.60.200.10">
    <property type="match status" value="1"/>
</dbReference>
<evidence type="ECO:0000256" key="10">
    <source>
        <dbReference type="ARBA" id="ARBA00023163"/>
    </source>
</evidence>
<dbReference type="PANTHER" id="PTHR13703">
    <property type="entry name" value="SMAD"/>
    <property type="match status" value="1"/>
</dbReference>
<dbReference type="GO" id="GO:0009653">
    <property type="term" value="P:anatomical structure morphogenesis"/>
    <property type="evidence" value="ECO:0007669"/>
    <property type="project" value="TreeGrafter"/>
</dbReference>
<dbReference type="GO" id="GO:0007179">
    <property type="term" value="P:transforming growth factor beta receptor signaling pathway"/>
    <property type="evidence" value="ECO:0007669"/>
    <property type="project" value="TreeGrafter"/>
</dbReference>
<evidence type="ECO:0000256" key="11">
    <source>
        <dbReference type="ARBA" id="ARBA00023242"/>
    </source>
</evidence>
<keyword evidence="8 12" id="KW-0805">Transcription regulation</keyword>
<dbReference type="FunFam" id="3.90.520.10:FF:000002">
    <property type="entry name" value="Mothers against decapentaplegic homolog"/>
    <property type="match status" value="1"/>
</dbReference>
<protein>
    <recommendedName>
        <fullName evidence="12">Mothers against decapentaplegic homolog</fullName>
        <shortName evidence="12">MAD homolog</shortName>
        <shortName evidence="12">Mothers against DPP homolog</shortName>
    </recommendedName>
    <alternativeName>
        <fullName evidence="12">SMAD family member</fullName>
    </alternativeName>
</protein>